<keyword evidence="2" id="KW-1133">Transmembrane helix</keyword>
<gene>
    <name evidence="4" type="ORF">HNR07_002790</name>
</gene>
<dbReference type="PANTHER" id="PTHR24094">
    <property type="entry name" value="SECRETED PROTEIN"/>
    <property type="match status" value="1"/>
</dbReference>
<comment type="caution">
    <text evidence="4">The sequence shown here is derived from an EMBL/GenBank/DDBJ whole genome shotgun (WGS) entry which is preliminary data.</text>
</comment>
<dbReference type="EMBL" id="JACHDO010000001">
    <property type="protein sequence ID" value="MBB5491653.1"/>
    <property type="molecule type" value="Genomic_DNA"/>
</dbReference>
<name>A0A840W8F2_9ACTN</name>
<evidence type="ECO:0000313" key="4">
    <source>
        <dbReference type="EMBL" id="MBB5491653.1"/>
    </source>
</evidence>
<feature type="region of interest" description="Disordered" evidence="1">
    <location>
        <begin position="1"/>
        <end position="30"/>
    </location>
</feature>
<sequence length="254" mass="27644">MAKKSSAKPPSRTGSTGRGGKSSKGGKPASRLTAIAGTVIGLLVIAAFALQQLGVIDLEVTDSGTGQQGSPAGTSSSDVEQARQQLEELTIEEEYDPPGYDRALFPHWDRGVEDNCTTRQVVLLRDGEDVETDENCQPVSGSWYSPFDSETFTDAQDIDIDHMVALKEGWRSGAHAWSTEERQRFANDLDSSQLWAVSASSNRSKGDADPANWLPPTESFHCDYVVSWIEVKHVWNLSADPEEEAALREVLDGC</sequence>
<dbReference type="PANTHER" id="PTHR24094:SF15">
    <property type="entry name" value="AMP-DEPENDENT SYNTHETASE_LIGASE DOMAIN-CONTAINING PROTEIN-RELATED"/>
    <property type="match status" value="1"/>
</dbReference>
<organism evidence="4 5">
    <name type="scientific">Nocardiopsis metallicus</name>
    <dbReference type="NCBI Taxonomy" id="179819"/>
    <lineage>
        <taxon>Bacteria</taxon>
        <taxon>Bacillati</taxon>
        <taxon>Actinomycetota</taxon>
        <taxon>Actinomycetes</taxon>
        <taxon>Streptosporangiales</taxon>
        <taxon>Nocardiopsidaceae</taxon>
        <taxon>Nocardiopsis</taxon>
    </lineage>
</organism>
<feature type="domain" description="GmrSD restriction endonucleases C-terminal" evidence="3">
    <location>
        <begin position="147"/>
        <end position="249"/>
    </location>
</feature>
<accession>A0A840W8F2</accession>
<dbReference type="AlphaFoldDB" id="A0A840W8F2"/>
<keyword evidence="5" id="KW-1185">Reference proteome</keyword>
<reference evidence="4 5" key="1">
    <citation type="submission" date="2020-08" db="EMBL/GenBank/DDBJ databases">
        <title>Sequencing the genomes of 1000 actinobacteria strains.</title>
        <authorList>
            <person name="Klenk H.-P."/>
        </authorList>
    </citation>
    <scope>NUCLEOTIDE SEQUENCE [LARGE SCALE GENOMIC DNA]</scope>
    <source>
        <strain evidence="4 5">DSM 44598</strain>
    </source>
</reference>
<dbReference type="RefSeq" id="WP_184365298.1">
    <property type="nucleotide sequence ID" value="NZ_BAAAKM010000106.1"/>
</dbReference>
<protein>
    <recommendedName>
        <fullName evidence="3">GmrSD restriction endonucleases C-terminal domain-containing protein</fullName>
    </recommendedName>
</protein>
<feature type="region of interest" description="Disordered" evidence="1">
    <location>
        <begin position="64"/>
        <end position="83"/>
    </location>
</feature>
<proteinExistence type="predicted"/>
<dbReference type="Proteomes" id="UP000579647">
    <property type="component" value="Unassembled WGS sequence"/>
</dbReference>
<keyword evidence="2" id="KW-0812">Transmembrane</keyword>
<evidence type="ECO:0000259" key="3">
    <source>
        <dbReference type="Pfam" id="PF07510"/>
    </source>
</evidence>
<dbReference type="InterPro" id="IPR011089">
    <property type="entry name" value="GmrSD_C"/>
</dbReference>
<feature type="transmembrane region" description="Helical" evidence="2">
    <location>
        <begin position="32"/>
        <end position="50"/>
    </location>
</feature>
<keyword evidence="2" id="KW-0472">Membrane</keyword>
<dbReference type="Pfam" id="PF07510">
    <property type="entry name" value="GmrSD_C"/>
    <property type="match status" value="1"/>
</dbReference>
<evidence type="ECO:0000313" key="5">
    <source>
        <dbReference type="Proteomes" id="UP000579647"/>
    </source>
</evidence>
<evidence type="ECO:0000256" key="1">
    <source>
        <dbReference type="SAM" id="MobiDB-lite"/>
    </source>
</evidence>
<evidence type="ECO:0000256" key="2">
    <source>
        <dbReference type="SAM" id="Phobius"/>
    </source>
</evidence>